<dbReference type="EMBL" id="JYDU01000165">
    <property type="protein sequence ID" value="KRX90433.1"/>
    <property type="molecule type" value="Genomic_DNA"/>
</dbReference>
<protein>
    <submittedName>
        <fullName evidence="1">Uncharacterized protein</fullName>
    </submittedName>
</protein>
<evidence type="ECO:0000313" key="1">
    <source>
        <dbReference type="EMBL" id="KRX90433.1"/>
    </source>
</evidence>
<name>A0A0V0XR41_TRIPS</name>
<dbReference type="AlphaFoldDB" id="A0A0V0XR41"/>
<organism evidence="1 2">
    <name type="scientific">Trichinella pseudospiralis</name>
    <name type="common">Parasitic roundworm</name>
    <dbReference type="NCBI Taxonomy" id="6337"/>
    <lineage>
        <taxon>Eukaryota</taxon>
        <taxon>Metazoa</taxon>
        <taxon>Ecdysozoa</taxon>
        <taxon>Nematoda</taxon>
        <taxon>Enoplea</taxon>
        <taxon>Dorylaimia</taxon>
        <taxon>Trichinellida</taxon>
        <taxon>Trichinellidae</taxon>
        <taxon>Trichinella</taxon>
    </lineage>
</organism>
<sequence length="170" mass="19252">MDVLKHVCEFHELEKKNCCQWPKDLRLAGRYGYTPGGVEWSGCDVAGGKFDLLLPHPEFPPHAIYAHCFSYKAELCVKYWEVLLWTTMLRNFKPTSVISGCSCARRVSTTCFPLCCSLRRVLLADVYHRHANKQQSPSRRNGRATCCLSLIRKLPNSSSSSSIILDGKQI</sequence>
<reference evidence="1 2" key="1">
    <citation type="submission" date="2015-01" db="EMBL/GenBank/DDBJ databases">
        <title>Evolution of Trichinella species and genotypes.</title>
        <authorList>
            <person name="Korhonen P.K."/>
            <person name="Edoardo P."/>
            <person name="Giuseppe L.R."/>
            <person name="Gasser R.B."/>
        </authorList>
    </citation>
    <scope>NUCLEOTIDE SEQUENCE [LARGE SCALE GENOMIC DNA]</scope>
    <source>
        <strain evidence="1">ISS141</strain>
    </source>
</reference>
<proteinExistence type="predicted"/>
<accession>A0A0V0XR41</accession>
<evidence type="ECO:0000313" key="2">
    <source>
        <dbReference type="Proteomes" id="UP000054815"/>
    </source>
</evidence>
<dbReference type="Proteomes" id="UP000054815">
    <property type="component" value="Unassembled WGS sequence"/>
</dbReference>
<gene>
    <name evidence="1" type="ORF">T4E_11764</name>
</gene>
<comment type="caution">
    <text evidence="1">The sequence shown here is derived from an EMBL/GenBank/DDBJ whole genome shotgun (WGS) entry which is preliminary data.</text>
</comment>